<feature type="transmembrane region" description="Helical" evidence="7">
    <location>
        <begin position="47"/>
        <end position="70"/>
    </location>
</feature>
<keyword evidence="6 7" id="KW-0472">Membrane</keyword>
<keyword evidence="3" id="KW-0430">Lectin</keyword>
<dbReference type="Pfam" id="PF00059">
    <property type="entry name" value="Lectin_C"/>
    <property type="match status" value="1"/>
</dbReference>
<keyword evidence="2 7" id="KW-0812">Transmembrane</keyword>
<evidence type="ECO:0000313" key="10">
    <source>
        <dbReference type="RefSeq" id="XP_035304592.1"/>
    </source>
</evidence>
<dbReference type="AlphaFoldDB" id="A0A9J7H4J5"/>
<keyword evidence="5 7" id="KW-1133">Transmembrane helix</keyword>
<evidence type="ECO:0000256" key="3">
    <source>
        <dbReference type="ARBA" id="ARBA00022734"/>
    </source>
</evidence>
<dbReference type="Gene3D" id="3.10.100.10">
    <property type="entry name" value="Mannose-Binding Protein A, subunit A"/>
    <property type="match status" value="1"/>
</dbReference>
<reference evidence="9" key="2">
    <citation type="journal article" date="2020" name="Biotechnol. Bioeng.">
        <title>Chromosome-scale scaffolds for the Chinese hamster reference genome assembly to facilitate the study of the CHO epigenome.</title>
        <authorList>
            <person name="Hilliard W."/>
            <person name="MacDonald M."/>
            <person name="Lee K.H."/>
        </authorList>
    </citation>
    <scope>NUCLEOTIDE SEQUENCE [LARGE SCALE GENOMIC DNA]</scope>
    <source>
        <strain evidence="9">17A/GY</strain>
    </source>
</reference>
<dbReference type="GO" id="GO:0009897">
    <property type="term" value="C:external side of plasma membrane"/>
    <property type="evidence" value="ECO:0007669"/>
    <property type="project" value="TreeGrafter"/>
</dbReference>
<gene>
    <name evidence="10" type="primary">LOC100768583</name>
</gene>
<protein>
    <submittedName>
        <fullName evidence="10">C-type lectin domain family 2 member H-like isoform X3</fullName>
    </submittedName>
</protein>
<dbReference type="InterPro" id="IPR033992">
    <property type="entry name" value="NKR-like_CTLD"/>
</dbReference>
<accession>A0A9J7H4J5</accession>
<evidence type="ECO:0000259" key="8">
    <source>
        <dbReference type="PROSITE" id="PS50041"/>
    </source>
</evidence>
<reference evidence="10" key="3">
    <citation type="submission" date="2025-08" db="UniProtKB">
        <authorList>
            <consortium name="RefSeq"/>
        </authorList>
    </citation>
    <scope>IDENTIFICATION</scope>
    <source>
        <strain evidence="10">17A/GY</strain>
        <tissue evidence="10">Liver</tissue>
    </source>
</reference>
<evidence type="ECO:0000256" key="7">
    <source>
        <dbReference type="SAM" id="Phobius"/>
    </source>
</evidence>
<evidence type="ECO:0000256" key="6">
    <source>
        <dbReference type="ARBA" id="ARBA00023136"/>
    </source>
</evidence>
<dbReference type="InterPro" id="IPR016186">
    <property type="entry name" value="C-type_lectin-like/link_sf"/>
</dbReference>
<dbReference type="InterPro" id="IPR050828">
    <property type="entry name" value="C-type_lectin/matrix_domain"/>
</dbReference>
<dbReference type="CDD" id="cd03593">
    <property type="entry name" value="CLECT_NK_receptors_like"/>
    <property type="match status" value="1"/>
</dbReference>
<dbReference type="OrthoDB" id="9906043at2759"/>
<dbReference type="PANTHER" id="PTHR45710:SF35">
    <property type="entry name" value="C-TYPE LECTIN DOMAIN FAMILY 2 MEMBER D"/>
    <property type="match status" value="1"/>
</dbReference>
<evidence type="ECO:0000256" key="2">
    <source>
        <dbReference type="ARBA" id="ARBA00022692"/>
    </source>
</evidence>
<dbReference type="GO" id="GO:0046703">
    <property type="term" value="F:natural killer cell lectin-like receptor binding"/>
    <property type="evidence" value="ECO:0007669"/>
    <property type="project" value="TreeGrafter"/>
</dbReference>
<reference evidence="9" key="1">
    <citation type="journal article" date="2018" name="Biotechnol. Bioeng.">
        <title>A reference genome of the Chinese hamster based on a hybrid assembly strategy.</title>
        <authorList>
            <person name="Rupp O."/>
            <person name="MacDonald M.L."/>
            <person name="Li S."/>
            <person name="Dhiman H."/>
            <person name="Polson S."/>
            <person name="Griep S."/>
            <person name="Heffner K."/>
            <person name="Hernandez I."/>
            <person name="Brinkrolf K."/>
            <person name="Jadhav V."/>
            <person name="Samoudi M."/>
            <person name="Hao H."/>
            <person name="Kingham B."/>
            <person name="Goesmann A."/>
            <person name="Betenbaugh M.J."/>
            <person name="Lewis N.E."/>
            <person name="Borth N."/>
            <person name="Lee K.H."/>
        </authorList>
    </citation>
    <scope>NUCLEOTIDE SEQUENCE [LARGE SCALE GENOMIC DNA]</scope>
    <source>
        <strain evidence="9">17A/GY</strain>
    </source>
</reference>
<dbReference type="RefSeq" id="XP_035304592.1">
    <property type="nucleotide sequence ID" value="XM_035448701.1"/>
</dbReference>
<evidence type="ECO:0000313" key="9">
    <source>
        <dbReference type="Proteomes" id="UP001108280"/>
    </source>
</evidence>
<dbReference type="GeneID" id="100768583"/>
<evidence type="ECO:0000256" key="5">
    <source>
        <dbReference type="ARBA" id="ARBA00022989"/>
    </source>
</evidence>
<dbReference type="PROSITE" id="PS50041">
    <property type="entry name" value="C_TYPE_LECTIN_2"/>
    <property type="match status" value="1"/>
</dbReference>
<keyword evidence="9" id="KW-1185">Reference proteome</keyword>
<dbReference type="Proteomes" id="UP001108280">
    <property type="component" value="Chromosome 8"/>
</dbReference>
<keyword evidence="4" id="KW-0735">Signal-anchor</keyword>
<dbReference type="InterPro" id="IPR001304">
    <property type="entry name" value="C-type_lectin-like"/>
</dbReference>
<feature type="domain" description="C-type lectin" evidence="8">
    <location>
        <begin position="96"/>
        <end position="200"/>
    </location>
</feature>
<name>A0A9J7H4J5_CRIGR</name>
<comment type="subcellular location">
    <subcellularLocation>
        <location evidence="1">Cell membrane</location>
        <topology evidence="1">Single-pass type II membrane protein</topology>
    </subcellularLocation>
</comment>
<dbReference type="SMART" id="SM00034">
    <property type="entry name" value="CLECT"/>
    <property type="match status" value="1"/>
</dbReference>
<sequence length="206" mass="23705">MRAAKSEEASMGMLKTDLITPNSLQEVKTGTKLQGKCLRIISVESPVKLYCCYGVMAVLFAAVLSLSVALKLRKWRPVTEKCGPCYDTCPKDWIGFGSKCFHFYEDMINWTSSQTSCMELEAHLAIFESIEELNFLKRHKGPSDHWIGLHRTSPEQHWMWTDNTQYNNMVPIRGQGECGYLNDIGISSARDYTHRRWICSKYKRHI</sequence>
<proteinExistence type="predicted"/>
<evidence type="ECO:0000256" key="4">
    <source>
        <dbReference type="ARBA" id="ARBA00022968"/>
    </source>
</evidence>
<dbReference type="InterPro" id="IPR016187">
    <property type="entry name" value="CTDL_fold"/>
</dbReference>
<dbReference type="SUPFAM" id="SSF56436">
    <property type="entry name" value="C-type lectin-like"/>
    <property type="match status" value="1"/>
</dbReference>
<dbReference type="GO" id="GO:0030246">
    <property type="term" value="F:carbohydrate binding"/>
    <property type="evidence" value="ECO:0007669"/>
    <property type="project" value="UniProtKB-KW"/>
</dbReference>
<evidence type="ECO:0000256" key="1">
    <source>
        <dbReference type="ARBA" id="ARBA00004401"/>
    </source>
</evidence>
<organism evidence="9 10">
    <name type="scientific">Cricetulus griseus</name>
    <name type="common">Chinese hamster</name>
    <name type="synonym">Cricetulus barabensis griseus</name>
    <dbReference type="NCBI Taxonomy" id="10029"/>
    <lineage>
        <taxon>Eukaryota</taxon>
        <taxon>Metazoa</taxon>
        <taxon>Chordata</taxon>
        <taxon>Craniata</taxon>
        <taxon>Vertebrata</taxon>
        <taxon>Euteleostomi</taxon>
        <taxon>Mammalia</taxon>
        <taxon>Eutheria</taxon>
        <taxon>Euarchontoglires</taxon>
        <taxon>Glires</taxon>
        <taxon>Rodentia</taxon>
        <taxon>Myomorpha</taxon>
        <taxon>Muroidea</taxon>
        <taxon>Cricetidae</taxon>
        <taxon>Cricetinae</taxon>
        <taxon>Cricetulus</taxon>
    </lineage>
</organism>
<dbReference type="PANTHER" id="PTHR45710">
    <property type="entry name" value="C-TYPE LECTIN DOMAIN-CONTAINING PROTEIN 180"/>
    <property type="match status" value="1"/>
</dbReference>